<comment type="caution">
    <text evidence="1">The sequence shown here is derived from an EMBL/GenBank/DDBJ whole genome shotgun (WGS) entry which is preliminary data.</text>
</comment>
<organism evidence="1 2">
    <name type="scientific">Helicobacter anseris</name>
    <dbReference type="NCBI Taxonomy" id="375926"/>
    <lineage>
        <taxon>Bacteria</taxon>
        <taxon>Pseudomonadati</taxon>
        <taxon>Campylobacterota</taxon>
        <taxon>Epsilonproteobacteria</taxon>
        <taxon>Campylobacterales</taxon>
        <taxon>Helicobacteraceae</taxon>
        <taxon>Helicobacter</taxon>
    </lineage>
</organism>
<proteinExistence type="predicted"/>
<dbReference type="SUPFAM" id="SSF48452">
    <property type="entry name" value="TPR-like"/>
    <property type="match status" value="2"/>
</dbReference>
<evidence type="ECO:0000313" key="2">
    <source>
        <dbReference type="Proteomes" id="UP000256695"/>
    </source>
</evidence>
<name>A0A3D8J8F4_9HELI</name>
<protein>
    <submittedName>
        <fullName evidence="1">ATP-dependent nuclease subunit B</fullName>
    </submittedName>
</protein>
<dbReference type="Gene3D" id="1.25.40.10">
    <property type="entry name" value="Tetratricopeptide repeat domain"/>
    <property type="match status" value="2"/>
</dbReference>
<dbReference type="OrthoDB" id="9766710at2"/>
<dbReference type="EMBL" id="NXLX01000009">
    <property type="protein sequence ID" value="RDU73560.1"/>
    <property type="molecule type" value="Genomic_DNA"/>
</dbReference>
<dbReference type="InterPro" id="IPR011990">
    <property type="entry name" value="TPR-like_helical_dom_sf"/>
</dbReference>
<gene>
    <name evidence="1" type="ORF">CQA57_04450</name>
</gene>
<keyword evidence="2" id="KW-1185">Reference proteome</keyword>
<dbReference type="Proteomes" id="UP000256695">
    <property type="component" value="Unassembled WGS sequence"/>
</dbReference>
<evidence type="ECO:0000313" key="1">
    <source>
        <dbReference type="EMBL" id="RDU73560.1"/>
    </source>
</evidence>
<accession>A0A3D8J8F4</accession>
<dbReference type="AlphaFoldDB" id="A0A3D8J8F4"/>
<sequence length="419" mass="48380">MIRKICSFSLLFLYAFATQQEDLQFAIGGDFLAQGKYSDAKQIYQKLYNETKSSAVARQIAIASASGGDLSTAFQYALIYRNDTKDFKDLLTSKIVADSYIKSGEIQKAIVLLENIKQQEDTPLVDNILGTLYLNQKQFDKALALLQKYYDFSKDEEALKKILAIYLSKNQNESVVDTLQKALKENWCSEDLCLKSIEIFNQFGANEKAFDIFKNHYQEKPTMENAKYYLQVLINQKKFLQAEEIAKSFPFDKQLLLDLYIAQNKFKEASYQARRIYDENHEAKFLAWSAIYAYQSKSSFQKEELDKIIADLSKAIDDRDMQRQVNKENPNNEDAFFYNFLGYTLVEHGFNIQKGIALIKNALKIAPNSIAYIDSLAWGYYKMGDCIQAQNIFSSIPKDKIRQDEELKRHFDLIGKCHQ</sequence>
<reference evidence="1 2" key="1">
    <citation type="submission" date="2018-04" db="EMBL/GenBank/DDBJ databases">
        <title>Novel Campyloabacter and Helicobacter Species and Strains.</title>
        <authorList>
            <person name="Mannion A.J."/>
            <person name="Shen Z."/>
            <person name="Fox J.G."/>
        </authorList>
    </citation>
    <scope>NUCLEOTIDE SEQUENCE [LARGE SCALE GENOMIC DNA]</scope>
    <source>
        <strain evidence="1 2">MIT 04-9362</strain>
    </source>
</reference>
<dbReference type="RefSeq" id="WP_115579032.1">
    <property type="nucleotide sequence ID" value="NZ_NXLX01000009.1"/>
</dbReference>